<evidence type="ECO:0000313" key="2">
    <source>
        <dbReference type="WBParaSite" id="PS1159_v2.g3085.t1"/>
    </source>
</evidence>
<organism evidence="1 2">
    <name type="scientific">Panagrolaimus sp. PS1159</name>
    <dbReference type="NCBI Taxonomy" id="55785"/>
    <lineage>
        <taxon>Eukaryota</taxon>
        <taxon>Metazoa</taxon>
        <taxon>Ecdysozoa</taxon>
        <taxon>Nematoda</taxon>
        <taxon>Chromadorea</taxon>
        <taxon>Rhabditida</taxon>
        <taxon>Tylenchina</taxon>
        <taxon>Panagrolaimomorpha</taxon>
        <taxon>Panagrolaimoidea</taxon>
        <taxon>Panagrolaimidae</taxon>
        <taxon>Panagrolaimus</taxon>
    </lineage>
</organism>
<sequence length="239" mass="25061">MGFSTFFTSVVQCFKKKPKSSKRKDGQQPNSQSNDGTGNNVAEIGSGGYINGGSEVAVGSSAGRNGNGGGEKGNDNGGGVLAIGIEKSTRQPSIRTKKAVTSPTKKPKGGSSGNGKSSGKKNSDEVAIIPEAPGSGEKNDCSKEPLKKSKESAKQKNNNEKPPRVIRRQSDYPALDDVLSDQSESDKQSIKRSSKQSVKQSVKQSIYLGGKKKKQQKGGTGTGEKTLAIDPTQVNTKTK</sequence>
<dbReference type="Proteomes" id="UP000887580">
    <property type="component" value="Unplaced"/>
</dbReference>
<reference evidence="2" key="1">
    <citation type="submission" date="2022-11" db="UniProtKB">
        <authorList>
            <consortium name="WormBaseParasite"/>
        </authorList>
    </citation>
    <scope>IDENTIFICATION</scope>
</reference>
<name>A0AC35G9M2_9BILA</name>
<dbReference type="WBParaSite" id="PS1159_v2.g3085.t1">
    <property type="protein sequence ID" value="PS1159_v2.g3085.t1"/>
    <property type="gene ID" value="PS1159_v2.g3085"/>
</dbReference>
<accession>A0AC35G9M2</accession>
<protein>
    <submittedName>
        <fullName evidence="2">Uncharacterized protein</fullName>
    </submittedName>
</protein>
<proteinExistence type="predicted"/>
<evidence type="ECO:0000313" key="1">
    <source>
        <dbReference type="Proteomes" id="UP000887580"/>
    </source>
</evidence>